<gene>
    <name evidence="1" type="ORF">g.13935</name>
</gene>
<reference evidence="1" key="1">
    <citation type="submission" date="2015-09" db="EMBL/GenBank/DDBJ databases">
        <title>De novo assembly of Pectinophora gossypiella (Pink Bollworm) gut transcriptome.</title>
        <authorList>
            <person name="Tassone E.E."/>
        </authorList>
    </citation>
    <scope>NUCLEOTIDE SEQUENCE</scope>
</reference>
<proteinExistence type="predicted"/>
<feature type="non-terminal residue" evidence="1">
    <location>
        <position position="1"/>
    </location>
</feature>
<organism evidence="1">
    <name type="scientific">Pectinophora gossypiella</name>
    <name type="common">Cotton pink bollworm</name>
    <name type="synonym">Depressaria gossypiella</name>
    <dbReference type="NCBI Taxonomy" id="13191"/>
    <lineage>
        <taxon>Eukaryota</taxon>
        <taxon>Metazoa</taxon>
        <taxon>Ecdysozoa</taxon>
        <taxon>Arthropoda</taxon>
        <taxon>Hexapoda</taxon>
        <taxon>Insecta</taxon>
        <taxon>Pterygota</taxon>
        <taxon>Neoptera</taxon>
        <taxon>Endopterygota</taxon>
        <taxon>Lepidoptera</taxon>
        <taxon>Glossata</taxon>
        <taxon>Ditrysia</taxon>
        <taxon>Gelechioidea</taxon>
        <taxon>Gelechiidae</taxon>
        <taxon>Apatetrinae</taxon>
        <taxon>Pectinophora</taxon>
    </lineage>
</organism>
<sequence length="359" mass="40368">EIKKIKTSKKIIRKKKGPKEEITEVTTIQKDDETPVTTISVTEEQVPEEEDTKPIEVVELPEETTLEEVSPGEIKTIKTSKKVIRKTKGPVQEVTEITTVTKDDEAPVTTVTIKEEKLSEETPKIEDNKLEIQELPEESIIEEIKTPVADIKQKKITKKVIKKKVAPTVETTVIKTEQEGDREPIVSMHKTEEIIDEKTTPFQGQSKPETADVIQEEPKLVTTFTPLQCTENITEGHTDELSTPKTQSKTTIMSTTELSPLIVTDTLTLTHADEFIGEPMTPNTDRAHQDIENVLTITLPEQGTQINKYVTEEEDTKSVEITELPEEATIEQIGPGEIEKIKTFKKVIKKKKGPKEEVT</sequence>
<evidence type="ECO:0008006" key="2">
    <source>
        <dbReference type="Google" id="ProtNLM"/>
    </source>
</evidence>
<name>A0A1E1WFM3_PECGO</name>
<feature type="non-terminal residue" evidence="1">
    <location>
        <position position="359"/>
    </location>
</feature>
<evidence type="ECO:0000313" key="1">
    <source>
        <dbReference type="EMBL" id="JAT85726.1"/>
    </source>
</evidence>
<protein>
    <recommendedName>
        <fullName evidence="2">Titin</fullName>
    </recommendedName>
</protein>
<dbReference type="EMBL" id="GDQN01005328">
    <property type="protein sequence ID" value="JAT85726.1"/>
    <property type="molecule type" value="Transcribed_RNA"/>
</dbReference>
<accession>A0A1E1WFM3</accession>
<dbReference type="OrthoDB" id="6612025at2759"/>
<dbReference type="AlphaFoldDB" id="A0A1E1WFM3"/>